<dbReference type="AlphaFoldDB" id="B6VBQ7"/>
<organism evidence="1">
    <name type="scientific">Caenorhabditis brenneri</name>
    <name type="common">Nematode worm</name>
    <dbReference type="NCBI Taxonomy" id="135651"/>
    <lineage>
        <taxon>Eukaryota</taxon>
        <taxon>Metazoa</taxon>
        <taxon>Ecdysozoa</taxon>
        <taxon>Nematoda</taxon>
        <taxon>Chromadorea</taxon>
        <taxon>Rhabditida</taxon>
        <taxon>Rhabditina</taxon>
        <taxon>Rhabditomorpha</taxon>
        <taxon>Rhabditoidea</taxon>
        <taxon>Rhabditidae</taxon>
        <taxon>Peloderinae</taxon>
        <taxon>Caenorhabditis</taxon>
    </lineage>
</organism>
<protein>
    <submittedName>
        <fullName evidence="1">Uncharacterized protein</fullName>
    </submittedName>
</protein>
<gene>
    <name evidence="1" type="ORF">Cbre_JD20.005</name>
</gene>
<accession>B6VBQ7</accession>
<dbReference type="EMBL" id="FJ362372">
    <property type="protein sequence ID" value="ACI49150.1"/>
    <property type="molecule type" value="Genomic_DNA"/>
</dbReference>
<name>B6VBQ7_CAEBE</name>
<evidence type="ECO:0000313" key="1">
    <source>
        <dbReference type="EMBL" id="ACI49150.1"/>
    </source>
</evidence>
<proteinExistence type="predicted"/>
<sequence>MGPDFSGPNTITGARAIQVHLTVMQGCGAILTKAIAWPVPNLMGPVAIV</sequence>
<reference evidence="1" key="1">
    <citation type="journal article" date="2008" name="Genome Res.">
        <title>Multigenome DNA sequence conservation identifies Hox cis-regulatory elements.</title>
        <authorList>
            <person name="Kuntz S.G."/>
            <person name="Schwarz E.M."/>
            <person name="DeModena J.A."/>
            <person name="De Buysscher T."/>
            <person name="Trout D."/>
            <person name="Shizuya H."/>
            <person name="Sternberg P.W."/>
            <person name="Wold B.J."/>
        </authorList>
    </citation>
    <scope>NUCLEOTIDE SEQUENCE</scope>
    <source>
        <strain evidence="1">CB5161</strain>
    </source>
</reference>